<dbReference type="CDD" id="cd02987">
    <property type="entry name" value="Phd_like_Phd"/>
    <property type="match status" value="1"/>
</dbReference>
<dbReference type="InParanoid" id="A0A3P7FE72"/>
<dbReference type="OrthoDB" id="70588at2759"/>
<evidence type="ECO:0000259" key="2">
    <source>
        <dbReference type="Pfam" id="PF02114"/>
    </source>
</evidence>
<dbReference type="FunCoup" id="A0A3P7FE72">
    <property type="interactions" value="1260"/>
</dbReference>
<feature type="domain" description="Phosducin" evidence="2">
    <location>
        <begin position="100"/>
        <end position="242"/>
    </location>
</feature>
<dbReference type="Pfam" id="PF02114">
    <property type="entry name" value="Phosducin"/>
    <property type="match status" value="1"/>
</dbReference>
<dbReference type="PANTHER" id="PTHR46052">
    <property type="entry name" value="PHOSDUCIN-LIKE PROTEIN"/>
    <property type="match status" value="1"/>
</dbReference>
<dbReference type="InterPro" id="IPR051499">
    <property type="entry name" value="Phosducin-like_reg"/>
</dbReference>
<reference evidence="3 4" key="1">
    <citation type="submission" date="2018-11" db="EMBL/GenBank/DDBJ databases">
        <authorList>
            <consortium name="Pathogen Informatics"/>
        </authorList>
    </citation>
    <scope>NUCLEOTIDE SEQUENCE [LARGE SCALE GENOMIC DNA]</scope>
</reference>
<organism evidence="3 4">
    <name type="scientific">Wuchereria bancrofti</name>
    <dbReference type="NCBI Taxonomy" id="6293"/>
    <lineage>
        <taxon>Eukaryota</taxon>
        <taxon>Metazoa</taxon>
        <taxon>Ecdysozoa</taxon>
        <taxon>Nematoda</taxon>
        <taxon>Chromadorea</taxon>
        <taxon>Rhabditida</taxon>
        <taxon>Spirurina</taxon>
        <taxon>Spiruromorpha</taxon>
        <taxon>Filarioidea</taxon>
        <taxon>Onchocercidae</taxon>
        <taxon>Wuchereria</taxon>
    </lineage>
</organism>
<evidence type="ECO:0000313" key="3">
    <source>
        <dbReference type="EMBL" id="VDM07755.1"/>
    </source>
</evidence>
<proteinExistence type="inferred from homology"/>
<gene>
    <name evidence="3" type="ORF">WBA_LOCUS1141</name>
</gene>
<dbReference type="EMBL" id="UYWW01000212">
    <property type="protein sequence ID" value="VDM07755.1"/>
    <property type="molecule type" value="Genomic_DNA"/>
</dbReference>
<dbReference type="GO" id="GO:0008277">
    <property type="term" value="P:regulation of G protein-coupled receptor signaling pathway"/>
    <property type="evidence" value="ECO:0007669"/>
    <property type="project" value="InterPro"/>
</dbReference>
<name>A0A3P7FE72_WUCBA</name>
<dbReference type="InterPro" id="IPR036249">
    <property type="entry name" value="Thioredoxin-like_sf"/>
</dbReference>
<sequence length="267" mass="30800">MADLEAKLLDCDTAGYCSSSSDSCSDNEDMKVDKRNSVLQRPEMTGTKQAVSRNYRNTGPKGVLDDYKICKAKLEEKELKRCEQIVAQAKICTLSGELQNDNLEEIRRKRLLEMKDCLYAMRKVDELTEKEQFLCYIESNQDKWVLIHIYDEDNEGCITLNKIFNTLAVRYPHLRLAKVLPLTIGMSQQFHSLVLFFLIKKMNALPTLQVYRNESLLGNFVRITDQLGEKFTVDQLIHFLSENEIELGISEYPIYNHGDDDTTSFDD</sequence>
<dbReference type="SUPFAM" id="SSF52833">
    <property type="entry name" value="Thioredoxin-like"/>
    <property type="match status" value="1"/>
</dbReference>
<dbReference type="AlphaFoldDB" id="A0A3P7FE72"/>
<dbReference type="InterPro" id="IPR024253">
    <property type="entry name" value="Phosducin_thioredoxin-like_dom"/>
</dbReference>
<evidence type="ECO:0000256" key="1">
    <source>
        <dbReference type="ARBA" id="ARBA00009686"/>
    </source>
</evidence>
<dbReference type="InterPro" id="IPR001200">
    <property type="entry name" value="Phosducin"/>
</dbReference>
<keyword evidence="4" id="KW-1185">Reference proteome</keyword>
<protein>
    <recommendedName>
        <fullName evidence="2">Phosducin domain-containing protein</fullName>
    </recommendedName>
</protein>
<dbReference type="Proteomes" id="UP000270924">
    <property type="component" value="Unassembled WGS sequence"/>
</dbReference>
<dbReference type="OMA" id="GKPAGYC"/>
<dbReference type="Gene3D" id="3.40.30.10">
    <property type="entry name" value="Glutaredoxin"/>
    <property type="match status" value="1"/>
</dbReference>
<comment type="similarity">
    <text evidence="1">Belongs to the phosducin family.</text>
</comment>
<dbReference type="PANTHER" id="PTHR46052:SF1">
    <property type="entry name" value="PHOSDUCIN-LIKE PROTEIN"/>
    <property type="match status" value="1"/>
</dbReference>
<evidence type="ECO:0000313" key="4">
    <source>
        <dbReference type="Proteomes" id="UP000270924"/>
    </source>
</evidence>
<accession>A0A3P7FE72</accession>